<dbReference type="EMBL" id="VCIW01000026">
    <property type="protein sequence ID" value="TLS48947.1"/>
    <property type="molecule type" value="Genomic_DNA"/>
</dbReference>
<keyword evidence="2" id="KW-0238">DNA-binding</keyword>
<evidence type="ECO:0000259" key="4">
    <source>
        <dbReference type="PROSITE" id="PS50995"/>
    </source>
</evidence>
<dbReference type="GO" id="GO:0003677">
    <property type="term" value="F:DNA binding"/>
    <property type="evidence" value="ECO:0007669"/>
    <property type="project" value="UniProtKB-KW"/>
</dbReference>
<organism evidence="5 6">
    <name type="scientific">Paenibacillus antri</name>
    <dbReference type="NCBI Taxonomy" id="2582848"/>
    <lineage>
        <taxon>Bacteria</taxon>
        <taxon>Bacillati</taxon>
        <taxon>Bacillota</taxon>
        <taxon>Bacilli</taxon>
        <taxon>Bacillales</taxon>
        <taxon>Paenibacillaceae</taxon>
        <taxon>Paenibacillus</taxon>
    </lineage>
</organism>
<protein>
    <submittedName>
        <fullName evidence="5">MarR family transcriptional regulator</fullName>
    </submittedName>
</protein>
<dbReference type="InterPro" id="IPR000835">
    <property type="entry name" value="HTH_MarR-typ"/>
</dbReference>
<dbReference type="SUPFAM" id="SSF46785">
    <property type="entry name" value="Winged helix' DNA-binding domain"/>
    <property type="match status" value="1"/>
</dbReference>
<accession>A0A5R9FY33</accession>
<gene>
    <name evidence="5" type="ORF">FE782_27805</name>
</gene>
<sequence>MLDESIGFQLSRTTRKISQLLTSRLESYGITPEQFSVLQRLAERDGVTQKELASRAEKDQTNVTRILDQLERKGLVVRKPNEDDRRSFLVYGTQKGDRLAAELAPVERETIDALLDGLPADRVAALREALAHLWHRACEQVQSERT</sequence>
<dbReference type="PROSITE" id="PS50995">
    <property type="entry name" value="HTH_MARR_2"/>
    <property type="match status" value="1"/>
</dbReference>
<dbReference type="InterPro" id="IPR039422">
    <property type="entry name" value="MarR/SlyA-like"/>
</dbReference>
<dbReference type="InterPro" id="IPR023187">
    <property type="entry name" value="Tscrpt_reg_MarR-type_CS"/>
</dbReference>
<dbReference type="PRINTS" id="PR00598">
    <property type="entry name" value="HTHMARR"/>
</dbReference>
<reference evidence="5 6" key="1">
    <citation type="submission" date="2019-05" db="EMBL/GenBank/DDBJ databases">
        <authorList>
            <person name="Narsing Rao M.P."/>
            <person name="Li W.J."/>
        </authorList>
    </citation>
    <scope>NUCLEOTIDE SEQUENCE [LARGE SCALE GENOMIC DNA]</scope>
    <source>
        <strain evidence="5 6">SYSU_K30003</strain>
    </source>
</reference>
<dbReference type="PANTHER" id="PTHR33164">
    <property type="entry name" value="TRANSCRIPTIONAL REGULATOR, MARR FAMILY"/>
    <property type="match status" value="1"/>
</dbReference>
<dbReference type="SMART" id="SM00347">
    <property type="entry name" value="HTH_MARR"/>
    <property type="match status" value="1"/>
</dbReference>
<dbReference type="Pfam" id="PF01047">
    <property type="entry name" value="MarR"/>
    <property type="match status" value="1"/>
</dbReference>
<evidence type="ECO:0000313" key="5">
    <source>
        <dbReference type="EMBL" id="TLS48947.1"/>
    </source>
</evidence>
<evidence type="ECO:0000256" key="2">
    <source>
        <dbReference type="ARBA" id="ARBA00023125"/>
    </source>
</evidence>
<evidence type="ECO:0000313" key="6">
    <source>
        <dbReference type="Proteomes" id="UP000309676"/>
    </source>
</evidence>
<keyword evidence="1" id="KW-0805">Transcription regulation</keyword>
<evidence type="ECO:0000256" key="3">
    <source>
        <dbReference type="ARBA" id="ARBA00023163"/>
    </source>
</evidence>
<dbReference type="GO" id="GO:0006950">
    <property type="term" value="P:response to stress"/>
    <property type="evidence" value="ECO:0007669"/>
    <property type="project" value="TreeGrafter"/>
</dbReference>
<keyword evidence="3" id="KW-0804">Transcription</keyword>
<evidence type="ECO:0000256" key="1">
    <source>
        <dbReference type="ARBA" id="ARBA00023015"/>
    </source>
</evidence>
<dbReference type="AlphaFoldDB" id="A0A5R9FY33"/>
<comment type="caution">
    <text evidence="5">The sequence shown here is derived from an EMBL/GenBank/DDBJ whole genome shotgun (WGS) entry which is preliminary data.</text>
</comment>
<name>A0A5R9FY33_9BACL</name>
<dbReference type="PROSITE" id="PS01117">
    <property type="entry name" value="HTH_MARR_1"/>
    <property type="match status" value="1"/>
</dbReference>
<dbReference type="Gene3D" id="1.10.10.10">
    <property type="entry name" value="Winged helix-like DNA-binding domain superfamily/Winged helix DNA-binding domain"/>
    <property type="match status" value="1"/>
</dbReference>
<keyword evidence="6" id="KW-1185">Reference proteome</keyword>
<dbReference type="Proteomes" id="UP000309676">
    <property type="component" value="Unassembled WGS sequence"/>
</dbReference>
<dbReference type="RefSeq" id="WP_138197622.1">
    <property type="nucleotide sequence ID" value="NZ_VCIW01000026.1"/>
</dbReference>
<feature type="domain" description="HTH marR-type" evidence="4">
    <location>
        <begin position="3"/>
        <end position="135"/>
    </location>
</feature>
<dbReference type="PANTHER" id="PTHR33164:SF64">
    <property type="entry name" value="TRANSCRIPTIONAL REGULATOR SLYA"/>
    <property type="match status" value="1"/>
</dbReference>
<proteinExistence type="predicted"/>
<dbReference type="GO" id="GO:0003700">
    <property type="term" value="F:DNA-binding transcription factor activity"/>
    <property type="evidence" value="ECO:0007669"/>
    <property type="project" value="InterPro"/>
</dbReference>
<dbReference type="InterPro" id="IPR036388">
    <property type="entry name" value="WH-like_DNA-bd_sf"/>
</dbReference>
<dbReference type="OrthoDB" id="5327581at2"/>
<dbReference type="InterPro" id="IPR036390">
    <property type="entry name" value="WH_DNA-bd_sf"/>
</dbReference>